<proteinExistence type="inferred from homology"/>
<evidence type="ECO:0000313" key="3">
    <source>
        <dbReference type="EMBL" id="OAE22411.1"/>
    </source>
</evidence>
<sequence length="240" mass="26193">MALDQEFKKHALALVLAETEVDQNCEVESIISLANTSGKEYLAEMASYPGLLEIVMSLFSFALSEISQRNALNLFVLLAINDENKITMASVPGTIESLLSLLHQSRPQCIQCHALKCFILLAVADENKVPIASISGVMSTLTDLLQVTCPADIQYLGILAIGVLSMSSDNSERFLYLPGLVFGLEYTKKNGKRSQIRQLAVAAADFIFYMHRGEVDQSSVLDGHEQSQAMIDIGGLGYTL</sequence>
<dbReference type="EMBL" id="LVLJ01003206">
    <property type="protein sequence ID" value="OAE22411.1"/>
    <property type="molecule type" value="Genomic_DNA"/>
</dbReference>
<evidence type="ECO:0000256" key="1">
    <source>
        <dbReference type="ARBA" id="ARBA00005462"/>
    </source>
</evidence>
<evidence type="ECO:0000256" key="2">
    <source>
        <dbReference type="ARBA" id="ARBA00022737"/>
    </source>
</evidence>
<dbReference type="InterPro" id="IPR045156">
    <property type="entry name" value="Vac8"/>
</dbReference>
<evidence type="ECO:0000313" key="4">
    <source>
        <dbReference type="Proteomes" id="UP000077202"/>
    </source>
</evidence>
<accession>A0A176VQ33</accession>
<dbReference type="GO" id="GO:0071562">
    <property type="term" value="P:nucleus-vacuole junction assembly"/>
    <property type="evidence" value="ECO:0007669"/>
    <property type="project" value="InterPro"/>
</dbReference>
<dbReference type="AlphaFoldDB" id="A0A176VQ33"/>
<dbReference type="Gene3D" id="1.25.10.10">
    <property type="entry name" value="Leucine-rich Repeat Variant"/>
    <property type="match status" value="1"/>
</dbReference>
<keyword evidence="4" id="KW-1185">Reference proteome</keyword>
<dbReference type="InterPro" id="IPR011989">
    <property type="entry name" value="ARM-like"/>
</dbReference>
<reference evidence="3" key="1">
    <citation type="submission" date="2016-03" db="EMBL/GenBank/DDBJ databases">
        <title>Mechanisms controlling the formation of the plant cell surface in tip-growing cells are functionally conserved among land plants.</title>
        <authorList>
            <person name="Honkanen S."/>
            <person name="Jones V.A."/>
            <person name="Morieri G."/>
            <person name="Champion C."/>
            <person name="Hetherington A.J."/>
            <person name="Kelly S."/>
            <person name="Saint-Marcoux D."/>
            <person name="Proust H."/>
            <person name="Prescott H."/>
            <person name="Dolan L."/>
        </authorList>
    </citation>
    <scope>NUCLEOTIDE SEQUENCE [LARGE SCALE GENOMIC DNA]</scope>
    <source>
        <tissue evidence="3">Whole gametophyte</tissue>
    </source>
</reference>
<dbReference type="PANTHER" id="PTHR47249:SF1">
    <property type="entry name" value="VACUOLAR PROTEIN 8"/>
    <property type="match status" value="1"/>
</dbReference>
<dbReference type="InterPro" id="IPR016024">
    <property type="entry name" value="ARM-type_fold"/>
</dbReference>
<comment type="caution">
    <text evidence="3">The sequence shown here is derived from an EMBL/GenBank/DDBJ whole genome shotgun (WGS) entry which is preliminary data.</text>
</comment>
<protein>
    <submittedName>
        <fullName evidence="3">Uncharacterized protein</fullName>
    </submittedName>
</protein>
<dbReference type="PANTHER" id="PTHR47249">
    <property type="entry name" value="VACUOLAR PROTEIN 8"/>
    <property type="match status" value="1"/>
</dbReference>
<gene>
    <name evidence="3" type="ORF">AXG93_2381s1070</name>
</gene>
<name>A0A176VQ33_MARPO</name>
<comment type="similarity">
    <text evidence="1">Belongs to the beta-catenin family.</text>
</comment>
<dbReference type="SUPFAM" id="SSF48371">
    <property type="entry name" value="ARM repeat"/>
    <property type="match status" value="1"/>
</dbReference>
<dbReference type="GO" id="GO:0043495">
    <property type="term" value="F:protein-membrane adaptor activity"/>
    <property type="evidence" value="ECO:0007669"/>
    <property type="project" value="InterPro"/>
</dbReference>
<dbReference type="Proteomes" id="UP000077202">
    <property type="component" value="Unassembled WGS sequence"/>
</dbReference>
<organism evidence="3 4">
    <name type="scientific">Marchantia polymorpha subsp. ruderalis</name>
    <dbReference type="NCBI Taxonomy" id="1480154"/>
    <lineage>
        <taxon>Eukaryota</taxon>
        <taxon>Viridiplantae</taxon>
        <taxon>Streptophyta</taxon>
        <taxon>Embryophyta</taxon>
        <taxon>Marchantiophyta</taxon>
        <taxon>Marchantiopsida</taxon>
        <taxon>Marchantiidae</taxon>
        <taxon>Marchantiales</taxon>
        <taxon>Marchantiaceae</taxon>
        <taxon>Marchantia</taxon>
    </lineage>
</organism>
<keyword evidence="2" id="KW-0677">Repeat</keyword>